<keyword evidence="6" id="KW-1185">Reference proteome</keyword>
<proteinExistence type="predicted"/>
<dbReference type="PANTHER" id="PTHR43691">
    <property type="entry name" value="URIDINE PHOSPHORYLASE"/>
    <property type="match status" value="1"/>
</dbReference>
<evidence type="ECO:0000313" key="6">
    <source>
        <dbReference type="Proteomes" id="UP000237798"/>
    </source>
</evidence>
<evidence type="ECO:0000256" key="3">
    <source>
        <dbReference type="ARBA" id="ARBA00048447"/>
    </source>
</evidence>
<evidence type="ECO:0000256" key="1">
    <source>
        <dbReference type="ARBA" id="ARBA00011888"/>
    </source>
</evidence>
<name>A0A2T0BPI8_9CLOT</name>
<keyword evidence="5" id="KW-0328">Glycosyltransferase</keyword>
<dbReference type="AlphaFoldDB" id="A0A2T0BPI8"/>
<dbReference type="InterPro" id="IPR000845">
    <property type="entry name" value="Nucleoside_phosphorylase_d"/>
</dbReference>
<evidence type="ECO:0000259" key="4">
    <source>
        <dbReference type="Pfam" id="PF01048"/>
    </source>
</evidence>
<comment type="caution">
    <text evidence="5">The sequence shown here is derived from an EMBL/GenBank/DDBJ whole genome shotgun (WGS) entry which is preliminary data.</text>
</comment>
<dbReference type="InterPro" id="IPR035994">
    <property type="entry name" value="Nucleoside_phosphorylase_sf"/>
</dbReference>
<dbReference type="Pfam" id="PF01048">
    <property type="entry name" value="PNP_UDP_1"/>
    <property type="match status" value="1"/>
</dbReference>
<dbReference type="GO" id="GO:0005829">
    <property type="term" value="C:cytosol"/>
    <property type="evidence" value="ECO:0007669"/>
    <property type="project" value="TreeGrafter"/>
</dbReference>
<dbReference type="GO" id="GO:0004850">
    <property type="term" value="F:uridine phosphorylase activity"/>
    <property type="evidence" value="ECO:0007669"/>
    <property type="project" value="UniProtKB-EC"/>
</dbReference>
<gene>
    <name evidence="5" type="primary">deoD</name>
    <name evidence="5" type="ORF">CLLU_12790</name>
</gene>
<feature type="domain" description="Nucleoside phosphorylase" evidence="4">
    <location>
        <begin position="50"/>
        <end position="218"/>
    </location>
</feature>
<dbReference type="EMBL" id="PVXP01000012">
    <property type="protein sequence ID" value="PRR85790.1"/>
    <property type="molecule type" value="Genomic_DNA"/>
</dbReference>
<reference evidence="5 6" key="1">
    <citation type="submission" date="2018-03" db="EMBL/GenBank/DDBJ databases">
        <title>Genome sequence of Clostridium luticellarii DSM 29923.</title>
        <authorList>
            <person name="Poehlein A."/>
            <person name="Daniel R."/>
        </authorList>
    </citation>
    <scope>NUCLEOTIDE SEQUENCE [LARGE SCALE GENOMIC DNA]</scope>
    <source>
        <strain evidence="5 6">DSM 29923</strain>
    </source>
</reference>
<dbReference type="PANTHER" id="PTHR43691:SF11">
    <property type="entry name" value="FI09636P-RELATED"/>
    <property type="match status" value="1"/>
</dbReference>
<dbReference type="Gene3D" id="3.40.50.1580">
    <property type="entry name" value="Nucleoside phosphorylase domain"/>
    <property type="match status" value="1"/>
</dbReference>
<dbReference type="GO" id="GO:0009116">
    <property type="term" value="P:nucleoside metabolic process"/>
    <property type="evidence" value="ECO:0007669"/>
    <property type="project" value="InterPro"/>
</dbReference>
<dbReference type="CDD" id="cd09007">
    <property type="entry name" value="NP-I_spr0068"/>
    <property type="match status" value="1"/>
</dbReference>
<comment type="catalytic activity">
    <reaction evidence="3">
        <text>uridine + phosphate = alpha-D-ribose 1-phosphate + uracil</text>
        <dbReference type="Rhea" id="RHEA:24388"/>
        <dbReference type="ChEBI" id="CHEBI:16704"/>
        <dbReference type="ChEBI" id="CHEBI:17568"/>
        <dbReference type="ChEBI" id="CHEBI:43474"/>
        <dbReference type="ChEBI" id="CHEBI:57720"/>
        <dbReference type="EC" id="2.4.2.3"/>
    </reaction>
</comment>
<dbReference type="OrthoDB" id="7945729at2"/>
<keyword evidence="5" id="KW-0808">Transferase</keyword>
<protein>
    <recommendedName>
        <fullName evidence="2">Uridine phosphorylase</fullName>
        <ecNumber evidence="1">2.4.2.3</ecNumber>
    </recommendedName>
</protein>
<organism evidence="5 6">
    <name type="scientific">Clostridium luticellarii</name>
    <dbReference type="NCBI Taxonomy" id="1691940"/>
    <lineage>
        <taxon>Bacteria</taxon>
        <taxon>Bacillati</taxon>
        <taxon>Bacillota</taxon>
        <taxon>Clostridia</taxon>
        <taxon>Eubacteriales</taxon>
        <taxon>Clostridiaceae</taxon>
        <taxon>Clostridium</taxon>
    </lineage>
</organism>
<dbReference type="EC" id="2.4.2.3" evidence="1"/>
<evidence type="ECO:0000313" key="5">
    <source>
        <dbReference type="EMBL" id="PRR85790.1"/>
    </source>
</evidence>
<dbReference type="RefSeq" id="WP_106008750.1">
    <property type="nucleotide sequence ID" value="NZ_JALCPJ010000020.1"/>
</dbReference>
<accession>A0A2T0BPI8</accession>
<evidence type="ECO:0000256" key="2">
    <source>
        <dbReference type="ARBA" id="ARBA00021980"/>
    </source>
</evidence>
<sequence length="256" mass="28711">MEEKINAEMFLKYFSSVHGLSIEDYNISPVVIGSWDHKLIDSIVSEFGVTPLEHWTKNSVVYNYRYNDIPITFVKLPVGAPSAVSTLEQLIACGAKTFIGIGFAGSLQPNIPVGSIIIADKCIREEGTSYHYLRDSSDSRASEKLLELLQKIFKNEKLNSIAGRIWTTDAIFRELKSKIINYGKCGVLAVEMETAAMYAVARYRGIDICNVLVISDELWDQWNPQFGTQKLGKCTSKIKNVLLNNIKVISQFTDTK</sequence>
<dbReference type="SUPFAM" id="SSF53167">
    <property type="entry name" value="Purine and uridine phosphorylases"/>
    <property type="match status" value="1"/>
</dbReference>
<dbReference type="Proteomes" id="UP000237798">
    <property type="component" value="Unassembled WGS sequence"/>
</dbReference>